<dbReference type="Gramene" id="KCW84198">
    <property type="protein sequence ID" value="KCW84198"/>
    <property type="gene ID" value="EUGRSUZ_B01062"/>
</dbReference>
<evidence type="ECO:0000313" key="1">
    <source>
        <dbReference type="EMBL" id="KCW84198.1"/>
    </source>
</evidence>
<dbReference type="eggNOG" id="KOG4658">
    <property type="taxonomic scope" value="Eukaryota"/>
</dbReference>
<accession>A0A059D0D5</accession>
<dbReference type="EMBL" id="KK198754">
    <property type="protein sequence ID" value="KCW84198.1"/>
    <property type="molecule type" value="Genomic_DNA"/>
</dbReference>
<organism evidence="1">
    <name type="scientific">Eucalyptus grandis</name>
    <name type="common">Flooded gum</name>
    <dbReference type="NCBI Taxonomy" id="71139"/>
    <lineage>
        <taxon>Eukaryota</taxon>
        <taxon>Viridiplantae</taxon>
        <taxon>Streptophyta</taxon>
        <taxon>Embryophyta</taxon>
        <taxon>Tracheophyta</taxon>
        <taxon>Spermatophyta</taxon>
        <taxon>Magnoliopsida</taxon>
        <taxon>eudicotyledons</taxon>
        <taxon>Gunneridae</taxon>
        <taxon>Pentapetalae</taxon>
        <taxon>rosids</taxon>
        <taxon>malvids</taxon>
        <taxon>Myrtales</taxon>
        <taxon>Myrtaceae</taxon>
        <taxon>Myrtoideae</taxon>
        <taxon>Eucalypteae</taxon>
        <taxon>Eucalyptus</taxon>
    </lineage>
</organism>
<reference evidence="1" key="1">
    <citation type="submission" date="2013-07" db="EMBL/GenBank/DDBJ databases">
        <title>The genome of Eucalyptus grandis.</title>
        <authorList>
            <person name="Schmutz J."/>
            <person name="Hayes R."/>
            <person name="Myburg A."/>
            <person name="Tuskan G."/>
            <person name="Grattapaglia D."/>
            <person name="Rokhsar D.S."/>
        </authorList>
    </citation>
    <scope>NUCLEOTIDE SEQUENCE</scope>
    <source>
        <tissue evidence="1">Leaf extractions</tissue>
    </source>
</reference>
<proteinExistence type="predicted"/>
<gene>
    <name evidence="1" type="ORF">EUGRSUZ_B01062</name>
</gene>
<protein>
    <submittedName>
        <fullName evidence="1">Uncharacterized protein</fullName>
    </submittedName>
</protein>
<dbReference type="AlphaFoldDB" id="A0A059D0D5"/>
<name>A0A059D0D5_EUCGR</name>
<dbReference type="InParanoid" id="A0A059D0D5"/>
<sequence>MMGYCSRDLMDEDAEAERWLEKTEAGFAGFIELVEIHELKTRTKKQLRLSCGCHCHLYWQNLLEGSLAKTFEVAAFHGNFQDYKSLDVLRVSLGLLCSSSTLTVEDKHPKMK</sequence>